<gene>
    <name evidence="1" type="ORF">SCALOS_LOCUS2102</name>
</gene>
<organism evidence="1 2">
    <name type="scientific">Scutellospora calospora</name>
    <dbReference type="NCBI Taxonomy" id="85575"/>
    <lineage>
        <taxon>Eukaryota</taxon>
        <taxon>Fungi</taxon>
        <taxon>Fungi incertae sedis</taxon>
        <taxon>Mucoromycota</taxon>
        <taxon>Glomeromycotina</taxon>
        <taxon>Glomeromycetes</taxon>
        <taxon>Diversisporales</taxon>
        <taxon>Gigasporaceae</taxon>
        <taxon>Scutellospora</taxon>
    </lineage>
</organism>
<comment type="caution">
    <text evidence="1">The sequence shown here is derived from an EMBL/GenBank/DDBJ whole genome shotgun (WGS) entry which is preliminary data.</text>
</comment>
<keyword evidence="2" id="KW-1185">Reference proteome</keyword>
<evidence type="ECO:0000313" key="1">
    <source>
        <dbReference type="EMBL" id="CAG8472828.1"/>
    </source>
</evidence>
<evidence type="ECO:0000313" key="2">
    <source>
        <dbReference type="Proteomes" id="UP000789860"/>
    </source>
</evidence>
<protein>
    <submittedName>
        <fullName evidence="1">7002_t:CDS:1</fullName>
    </submittedName>
</protein>
<dbReference type="Proteomes" id="UP000789860">
    <property type="component" value="Unassembled WGS sequence"/>
</dbReference>
<dbReference type="EMBL" id="CAJVPM010001745">
    <property type="protein sequence ID" value="CAG8472828.1"/>
    <property type="molecule type" value="Genomic_DNA"/>
</dbReference>
<proteinExistence type="predicted"/>
<name>A0ACA9KHZ4_9GLOM</name>
<accession>A0ACA9KHZ4</accession>
<reference evidence="1" key="1">
    <citation type="submission" date="2021-06" db="EMBL/GenBank/DDBJ databases">
        <authorList>
            <person name="Kallberg Y."/>
            <person name="Tangrot J."/>
            <person name="Rosling A."/>
        </authorList>
    </citation>
    <scope>NUCLEOTIDE SEQUENCE</scope>
    <source>
        <strain evidence="1">AU212A</strain>
    </source>
</reference>
<sequence>MAKYEKEIPEFRRIPENEKSQIIKRFKRKNPKFPPTSCDWAIKRMMCGIINNKRNTEKRKKGVRLSFDDKKRRMEFLSSLRQNAIERDQPLEVVETSSSANNTKNARLTSSFCVLLTVLRCQNTNHEIQDKDPNDAIESAGKSNKMSQNSGCQLRDHTSRTPARTEESNKTTKTRCMEDDTEPTKERSLKMSSKAKTNSMI</sequence>